<keyword evidence="7 10" id="KW-0503">Monooxygenase</keyword>
<dbReference type="SMR" id="A0A291FAT7"/>
<evidence type="ECO:0000256" key="8">
    <source>
        <dbReference type="ARBA" id="ARBA00023059"/>
    </source>
</evidence>
<evidence type="ECO:0000256" key="11">
    <source>
        <dbReference type="SAM" id="Phobius"/>
    </source>
</evidence>
<dbReference type="AlphaFoldDB" id="A0A291FAT7"/>
<evidence type="ECO:0000256" key="5">
    <source>
        <dbReference type="ARBA" id="ARBA00023002"/>
    </source>
</evidence>
<dbReference type="PANTHER" id="PTHR24286:SF384">
    <property type="entry name" value="P450, PUTATIVE (EUROFUNG)-RELATED"/>
    <property type="match status" value="1"/>
</dbReference>
<evidence type="ECO:0000256" key="9">
    <source>
        <dbReference type="PIRSR" id="PIRSR602401-1"/>
    </source>
</evidence>
<name>A0A291FAT7_TAXCH</name>
<dbReference type="GO" id="GO:0005506">
    <property type="term" value="F:iron ion binding"/>
    <property type="evidence" value="ECO:0007669"/>
    <property type="project" value="InterPro"/>
</dbReference>
<dbReference type="GO" id="GO:0042617">
    <property type="term" value="P:paclitaxel biosynthetic process"/>
    <property type="evidence" value="ECO:0007669"/>
    <property type="project" value="UniProtKB-UniPathway"/>
</dbReference>
<dbReference type="GO" id="GO:0016125">
    <property type="term" value="P:sterol metabolic process"/>
    <property type="evidence" value="ECO:0007669"/>
    <property type="project" value="TreeGrafter"/>
</dbReference>
<keyword evidence="5 10" id="KW-0560">Oxidoreductase</keyword>
<dbReference type="UniPathway" id="UPA00842"/>
<keyword evidence="8" id="KW-0876">Taxol biosynthesis</keyword>
<evidence type="ECO:0000256" key="3">
    <source>
        <dbReference type="ARBA" id="ARBA00022617"/>
    </source>
</evidence>
<dbReference type="InterPro" id="IPR002401">
    <property type="entry name" value="Cyt_P450_E_grp-I"/>
</dbReference>
<dbReference type="GO" id="GO:0004497">
    <property type="term" value="F:monooxygenase activity"/>
    <property type="evidence" value="ECO:0007669"/>
    <property type="project" value="UniProtKB-KW"/>
</dbReference>
<dbReference type="EMBL" id="MF448577">
    <property type="protein sequence ID" value="ATG29898.1"/>
    <property type="molecule type" value="mRNA"/>
</dbReference>
<feature type="binding site" description="axial binding residue" evidence="9">
    <location>
        <position position="444"/>
    </location>
    <ligand>
        <name>heme</name>
        <dbReference type="ChEBI" id="CHEBI:30413"/>
    </ligand>
    <ligandPart>
        <name>Fe</name>
        <dbReference type="ChEBI" id="CHEBI:18248"/>
    </ligandPart>
</feature>
<dbReference type="PRINTS" id="PR00463">
    <property type="entry name" value="EP450I"/>
</dbReference>
<dbReference type="FunFam" id="1.10.630.10:FF:000022">
    <property type="entry name" value="Taxadiene 5-alpha hydroxylase"/>
    <property type="match status" value="1"/>
</dbReference>
<evidence type="ECO:0000256" key="1">
    <source>
        <dbReference type="ARBA" id="ARBA00005122"/>
    </source>
</evidence>
<dbReference type="GO" id="GO:0020037">
    <property type="term" value="F:heme binding"/>
    <property type="evidence" value="ECO:0007669"/>
    <property type="project" value="InterPro"/>
</dbReference>
<protein>
    <submittedName>
        <fullName evidence="12">CYP725A18</fullName>
    </submittedName>
</protein>
<dbReference type="PANTHER" id="PTHR24286">
    <property type="entry name" value="CYTOCHROME P450 26"/>
    <property type="match status" value="1"/>
</dbReference>
<keyword evidence="3 9" id="KW-0349">Heme</keyword>
<dbReference type="InterPro" id="IPR036396">
    <property type="entry name" value="Cyt_P450_sf"/>
</dbReference>
<dbReference type="PROSITE" id="PS00086">
    <property type="entry name" value="CYTOCHROME_P450"/>
    <property type="match status" value="1"/>
</dbReference>
<dbReference type="Gene3D" id="1.10.630.10">
    <property type="entry name" value="Cytochrome P450"/>
    <property type="match status" value="1"/>
</dbReference>
<dbReference type="GO" id="GO:0016705">
    <property type="term" value="F:oxidoreductase activity, acting on paired donors, with incorporation or reduction of molecular oxygen"/>
    <property type="evidence" value="ECO:0007669"/>
    <property type="project" value="InterPro"/>
</dbReference>
<evidence type="ECO:0000313" key="12">
    <source>
        <dbReference type="EMBL" id="ATG29898.1"/>
    </source>
</evidence>
<comment type="pathway">
    <text evidence="1">Alkaloid biosynthesis; taxol biosynthesis.</text>
</comment>
<evidence type="ECO:0000256" key="4">
    <source>
        <dbReference type="ARBA" id="ARBA00022723"/>
    </source>
</evidence>
<evidence type="ECO:0000256" key="2">
    <source>
        <dbReference type="ARBA" id="ARBA00010617"/>
    </source>
</evidence>
<keyword evidence="6 9" id="KW-0408">Iron</keyword>
<keyword evidence="4 9" id="KW-0479">Metal-binding</keyword>
<sequence>MDSFIFLTSRVAKFCRVIQLESSSATLSVSVIVGIILVFLFRYKHKSSLKLPPGNLGFPLIGETIQFWGALRSETPQKFFDEKVKKFGRVFKTSIIGHPTIVVCGPAGNRLILSNENKLVNVAWPNSIMKLLGQDSLMGKTGEEHRIVRAALAGFLDPQALQNYMPKMSTEIQRHINENWKGKDEVKVLDLVRKNVFSVATALFFGVNDEEEKERLHHLAETALAGSFSIPLDFPGTSYRRALEARLKLDKILSSLIERRRSDLRSGLASGNEDLVSVLLTFKDEGGNPLTDKEILDNFSGLLHASYDTTTSALTLTFKLMSSSAECYDKVVQEQLRIVSNKKEGEEISLKDLKDMKYTWQVVQETLRMFPPLFGSFRKTIADIQYDGYTIPKGWKVLWATYTTHGRDEYFSEPQKFRPSRFEEGGKHVAPYTFLPFGRGERTCPGYEFSKTHILLFIHQFVKTFTGYIPLDPNESISANPLPPLPANGFPVKLFQRS</sequence>
<keyword evidence="11" id="KW-1133">Transmembrane helix</keyword>
<accession>A0A291FAT7</accession>
<comment type="cofactor">
    <cofactor evidence="9">
        <name>heme</name>
        <dbReference type="ChEBI" id="CHEBI:30413"/>
    </cofactor>
</comment>
<comment type="similarity">
    <text evidence="2 10">Belongs to the cytochrome P450 family.</text>
</comment>
<dbReference type="InterPro" id="IPR001128">
    <property type="entry name" value="Cyt_P450"/>
</dbReference>
<evidence type="ECO:0000256" key="6">
    <source>
        <dbReference type="ARBA" id="ARBA00023004"/>
    </source>
</evidence>
<dbReference type="CDD" id="cd11043">
    <property type="entry name" value="CYP90-like"/>
    <property type="match status" value="1"/>
</dbReference>
<keyword evidence="11" id="KW-0472">Membrane</keyword>
<evidence type="ECO:0000256" key="10">
    <source>
        <dbReference type="RuleBase" id="RU000461"/>
    </source>
</evidence>
<reference evidence="12" key="1">
    <citation type="journal article" date="2017" name="Front. Plant Sci.">
        <title>Transcriptome Assembly and Systematic Identification of Novel Cytochrome P450s in Taxus chinensis.</title>
        <authorList>
            <person name="Liao W."/>
            <person name="Zhao S."/>
            <person name="Zhang M."/>
            <person name="Dong K."/>
            <person name="Chen Y."/>
            <person name="Fu C."/>
            <person name="Yu L."/>
        </authorList>
    </citation>
    <scope>NUCLEOTIDE SEQUENCE</scope>
</reference>
<dbReference type="Pfam" id="PF00067">
    <property type="entry name" value="p450"/>
    <property type="match status" value="1"/>
</dbReference>
<dbReference type="InterPro" id="IPR017972">
    <property type="entry name" value="Cyt_P450_CS"/>
</dbReference>
<organism evidence="12">
    <name type="scientific">Taxus chinensis</name>
    <name type="common">Chinese yew</name>
    <name type="synonym">Taxus wallichiana var. chinensis</name>
    <dbReference type="NCBI Taxonomy" id="29808"/>
    <lineage>
        <taxon>Eukaryota</taxon>
        <taxon>Viridiplantae</taxon>
        <taxon>Streptophyta</taxon>
        <taxon>Embryophyta</taxon>
        <taxon>Tracheophyta</taxon>
        <taxon>Spermatophyta</taxon>
        <taxon>Pinopsida</taxon>
        <taxon>Pinidae</taxon>
        <taxon>Conifers II</taxon>
        <taxon>Cupressales</taxon>
        <taxon>Taxaceae</taxon>
        <taxon>Taxus</taxon>
    </lineage>
</organism>
<keyword evidence="11" id="KW-0812">Transmembrane</keyword>
<dbReference type="SUPFAM" id="SSF48264">
    <property type="entry name" value="Cytochrome P450"/>
    <property type="match status" value="1"/>
</dbReference>
<evidence type="ECO:0000256" key="7">
    <source>
        <dbReference type="ARBA" id="ARBA00023033"/>
    </source>
</evidence>
<feature type="transmembrane region" description="Helical" evidence="11">
    <location>
        <begin position="20"/>
        <end position="41"/>
    </location>
</feature>
<proteinExistence type="evidence at transcript level"/>
<dbReference type="PRINTS" id="PR00385">
    <property type="entry name" value="P450"/>
</dbReference>